<dbReference type="Proteomes" id="UP000651050">
    <property type="component" value="Unassembled WGS sequence"/>
</dbReference>
<protein>
    <submittedName>
        <fullName evidence="2">Uncharacterized protein</fullName>
    </submittedName>
</protein>
<keyword evidence="3" id="KW-1185">Reference proteome</keyword>
<name>A0A931MFS4_9BURK</name>
<dbReference type="RefSeq" id="WP_196985346.1">
    <property type="nucleotide sequence ID" value="NZ_JADWYS010000001.1"/>
</dbReference>
<dbReference type="NCBIfam" id="NF038216">
    <property type="entry name" value="ABZJ_00895_fam"/>
    <property type="match status" value="1"/>
</dbReference>
<feature type="transmembrane region" description="Helical" evidence="1">
    <location>
        <begin position="30"/>
        <end position="51"/>
    </location>
</feature>
<dbReference type="AlphaFoldDB" id="A0A931MFS4"/>
<feature type="transmembrane region" description="Helical" evidence="1">
    <location>
        <begin position="99"/>
        <end position="120"/>
    </location>
</feature>
<sequence>MNKYVFRFGIVTVVSDLVRTALEALLKREFGAGFVLASALAASMFAAYSFAKDHDREPSPEEKHEFAWRAVGVYLASAFIMAAITVLITPLAGVAIRQLFTGSFLSVAIPVCLIASVIYYRGIRWVFGRFARLSVERWT</sequence>
<organism evidence="2 3">
    <name type="scientific">Caenimonas aquaedulcis</name>
    <dbReference type="NCBI Taxonomy" id="2793270"/>
    <lineage>
        <taxon>Bacteria</taxon>
        <taxon>Pseudomonadati</taxon>
        <taxon>Pseudomonadota</taxon>
        <taxon>Betaproteobacteria</taxon>
        <taxon>Burkholderiales</taxon>
        <taxon>Comamonadaceae</taxon>
        <taxon>Caenimonas</taxon>
    </lineage>
</organism>
<keyword evidence="1" id="KW-0472">Membrane</keyword>
<reference evidence="2" key="1">
    <citation type="submission" date="2020-11" db="EMBL/GenBank/DDBJ databases">
        <title>Bacterial whole genome sequence for Caenimonas sp. DR4.4.</title>
        <authorList>
            <person name="Le V."/>
            <person name="Ko S.-R."/>
            <person name="Ahn C.-Y."/>
            <person name="Oh H.-M."/>
        </authorList>
    </citation>
    <scope>NUCLEOTIDE SEQUENCE</scope>
    <source>
        <strain evidence="2">DR4.4</strain>
    </source>
</reference>
<keyword evidence="1" id="KW-0812">Transmembrane</keyword>
<gene>
    <name evidence="2" type="ORF">I5803_05280</name>
</gene>
<dbReference type="EMBL" id="JADWYS010000001">
    <property type="protein sequence ID" value="MBG9387422.1"/>
    <property type="molecule type" value="Genomic_DNA"/>
</dbReference>
<keyword evidence="1" id="KW-1133">Transmembrane helix</keyword>
<evidence type="ECO:0000256" key="1">
    <source>
        <dbReference type="SAM" id="Phobius"/>
    </source>
</evidence>
<evidence type="ECO:0000313" key="3">
    <source>
        <dbReference type="Proteomes" id="UP000651050"/>
    </source>
</evidence>
<evidence type="ECO:0000313" key="2">
    <source>
        <dbReference type="EMBL" id="MBG9387422.1"/>
    </source>
</evidence>
<comment type="caution">
    <text evidence="2">The sequence shown here is derived from an EMBL/GenBank/DDBJ whole genome shotgun (WGS) entry which is preliminary data.</text>
</comment>
<feature type="transmembrane region" description="Helical" evidence="1">
    <location>
        <begin position="71"/>
        <end position="93"/>
    </location>
</feature>
<accession>A0A931MFS4</accession>
<proteinExistence type="predicted"/>
<dbReference type="InterPro" id="IPR047730">
    <property type="entry name" value="ABZJ_00895-like"/>
</dbReference>